<dbReference type="GO" id="GO:0016779">
    <property type="term" value="F:nucleotidyltransferase activity"/>
    <property type="evidence" value="ECO:0007669"/>
    <property type="project" value="UniProtKB-KW"/>
</dbReference>
<dbReference type="OrthoDB" id="9795543at2"/>
<keyword evidence="5" id="KW-0067">ATP-binding</keyword>
<dbReference type="Pfam" id="PF01467">
    <property type="entry name" value="CTP_transf_like"/>
    <property type="match status" value="1"/>
</dbReference>
<feature type="domain" description="Cytidyltransferase-like" evidence="8">
    <location>
        <begin position="26"/>
        <end position="130"/>
    </location>
</feature>
<keyword evidence="2" id="KW-0808">Transferase</keyword>
<evidence type="ECO:0000256" key="5">
    <source>
        <dbReference type="ARBA" id="ARBA00022840"/>
    </source>
</evidence>
<evidence type="ECO:0000259" key="8">
    <source>
        <dbReference type="Pfam" id="PF01467"/>
    </source>
</evidence>
<evidence type="ECO:0000313" key="9">
    <source>
        <dbReference type="EMBL" id="SEM34555.1"/>
    </source>
</evidence>
<dbReference type="SUPFAM" id="SSF52374">
    <property type="entry name" value="Nucleotidylyl transferase"/>
    <property type="match status" value="1"/>
</dbReference>
<accession>A0A1H7XLJ3</accession>
<dbReference type="InterPro" id="IPR050385">
    <property type="entry name" value="Archaeal_FAD_synthase"/>
</dbReference>
<evidence type="ECO:0000256" key="6">
    <source>
        <dbReference type="ARBA" id="ARBA00023277"/>
    </source>
</evidence>
<organism evidence="9 10">
    <name type="scientific">Syntrophus gentianae</name>
    <dbReference type="NCBI Taxonomy" id="43775"/>
    <lineage>
        <taxon>Bacteria</taxon>
        <taxon>Pseudomonadati</taxon>
        <taxon>Thermodesulfobacteriota</taxon>
        <taxon>Syntrophia</taxon>
        <taxon>Syntrophales</taxon>
        <taxon>Syntrophaceae</taxon>
        <taxon>Syntrophus</taxon>
    </lineage>
</organism>
<evidence type="ECO:0000313" key="10">
    <source>
        <dbReference type="Proteomes" id="UP000198744"/>
    </source>
</evidence>
<keyword evidence="3" id="KW-0548">Nucleotidyltransferase</keyword>
<reference evidence="9 10" key="1">
    <citation type="submission" date="2016-10" db="EMBL/GenBank/DDBJ databases">
        <authorList>
            <person name="de Groot N.N."/>
        </authorList>
    </citation>
    <scope>NUCLEOTIDE SEQUENCE [LARGE SCALE GENOMIC DNA]</scope>
    <source>
        <strain evidence="9 10">DSM 8423</strain>
    </source>
</reference>
<dbReference type="PANTHER" id="PTHR43793">
    <property type="entry name" value="FAD SYNTHASE"/>
    <property type="match status" value="1"/>
</dbReference>
<protein>
    <recommendedName>
        <fullName evidence="1">D-glycero-beta-D-manno-heptose 1-phosphate adenylyltransferase</fullName>
        <ecNumber evidence="1">2.7.7.70</ecNumber>
    </recommendedName>
</protein>
<keyword evidence="6" id="KW-0119">Carbohydrate metabolism</keyword>
<dbReference type="InterPro" id="IPR011914">
    <property type="entry name" value="RfaE_dom_II"/>
</dbReference>
<proteinExistence type="predicted"/>
<evidence type="ECO:0000256" key="7">
    <source>
        <dbReference type="ARBA" id="ARBA00047428"/>
    </source>
</evidence>
<dbReference type="GO" id="GO:0016773">
    <property type="term" value="F:phosphotransferase activity, alcohol group as acceptor"/>
    <property type="evidence" value="ECO:0007669"/>
    <property type="project" value="InterPro"/>
</dbReference>
<comment type="catalytic activity">
    <reaction evidence="7">
        <text>D-glycero-beta-D-manno-heptose 1-phosphate + ATP + H(+) = ADP-D-glycero-beta-D-manno-heptose + diphosphate</text>
        <dbReference type="Rhea" id="RHEA:27465"/>
        <dbReference type="ChEBI" id="CHEBI:15378"/>
        <dbReference type="ChEBI" id="CHEBI:30616"/>
        <dbReference type="ChEBI" id="CHEBI:33019"/>
        <dbReference type="ChEBI" id="CHEBI:59967"/>
        <dbReference type="ChEBI" id="CHEBI:61593"/>
        <dbReference type="EC" id="2.7.7.70"/>
    </reaction>
</comment>
<evidence type="ECO:0000256" key="3">
    <source>
        <dbReference type="ARBA" id="ARBA00022695"/>
    </source>
</evidence>
<dbReference type="InterPro" id="IPR014729">
    <property type="entry name" value="Rossmann-like_a/b/a_fold"/>
</dbReference>
<dbReference type="STRING" id="43775.SAMN04489760_11132"/>
<keyword evidence="4" id="KW-0547">Nucleotide-binding</keyword>
<dbReference type="NCBIfam" id="TIGR02199">
    <property type="entry name" value="rfaE_dom_II"/>
    <property type="match status" value="1"/>
</dbReference>
<gene>
    <name evidence="9" type="ORF">SAMN04489760_11132</name>
</gene>
<dbReference type="EC" id="2.7.7.70" evidence="1"/>
<name>A0A1H7XLJ3_9BACT</name>
<evidence type="ECO:0000256" key="4">
    <source>
        <dbReference type="ARBA" id="ARBA00022741"/>
    </source>
</evidence>
<dbReference type="RefSeq" id="WP_093883376.1">
    <property type="nucleotide sequence ID" value="NZ_FOBS01000011.1"/>
</dbReference>
<dbReference type="GO" id="GO:0005975">
    <property type="term" value="P:carbohydrate metabolic process"/>
    <property type="evidence" value="ECO:0007669"/>
    <property type="project" value="InterPro"/>
</dbReference>
<dbReference type="Gene3D" id="3.40.50.620">
    <property type="entry name" value="HUPs"/>
    <property type="match status" value="1"/>
</dbReference>
<sequence length="161" mass="18181">MGKILDWENLKRTLDELRREGKKIAFTNGCFDILHVGHTRYLRQAREKGDVLVLALNSDASVRKIKGEKRPLIPEDERADLLSCLEFVDYVTIFDETTPLKLILYLKPDVLIKGGDWAEDQVVGREEVRSWGGSVAIIPEIPGASTTNIVEKILMVYGEKA</sequence>
<dbReference type="AlphaFoldDB" id="A0A1H7XLJ3"/>
<evidence type="ECO:0000256" key="2">
    <source>
        <dbReference type="ARBA" id="ARBA00022679"/>
    </source>
</evidence>
<dbReference type="InterPro" id="IPR004821">
    <property type="entry name" value="Cyt_trans-like"/>
</dbReference>
<dbReference type="EMBL" id="FOBS01000011">
    <property type="protein sequence ID" value="SEM34555.1"/>
    <property type="molecule type" value="Genomic_DNA"/>
</dbReference>
<dbReference type="PANTHER" id="PTHR43793:SF2">
    <property type="entry name" value="BIFUNCTIONAL PROTEIN HLDE"/>
    <property type="match status" value="1"/>
</dbReference>
<dbReference type="GO" id="GO:0005524">
    <property type="term" value="F:ATP binding"/>
    <property type="evidence" value="ECO:0007669"/>
    <property type="project" value="UniProtKB-KW"/>
</dbReference>
<keyword evidence="10" id="KW-1185">Reference proteome</keyword>
<evidence type="ECO:0000256" key="1">
    <source>
        <dbReference type="ARBA" id="ARBA00012519"/>
    </source>
</evidence>
<dbReference type="Proteomes" id="UP000198744">
    <property type="component" value="Unassembled WGS sequence"/>
</dbReference>
<dbReference type="NCBIfam" id="TIGR00125">
    <property type="entry name" value="cyt_tran_rel"/>
    <property type="match status" value="1"/>
</dbReference>